<dbReference type="EMBL" id="FQ790275">
    <property type="protein sequence ID" value="CCD45179.1"/>
    <property type="molecule type" value="Genomic_DNA"/>
</dbReference>
<proteinExistence type="predicted"/>
<evidence type="ECO:0000313" key="2">
    <source>
        <dbReference type="Proteomes" id="UP000008177"/>
    </source>
</evidence>
<organism evidence="1 2">
    <name type="scientific">Botryotinia fuckeliana (strain T4)</name>
    <name type="common">Noble rot fungus</name>
    <name type="synonym">Botrytis cinerea</name>
    <dbReference type="NCBI Taxonomy" id="999810"/>
    <lineage>
        <taxon>Eukaryota</taxon>
        <taxon>Fungi</taxon>
        <taxon>Dikarya</taxon>
        <taxon>Ascomycota</taxon>
        <taxon>Pezizomycotina</taxon>
        <taxon>Leotiomycetes</taxon>
        <taxon>Helotiales</taxon>
        <taxon>Sclerotiniaceae</taxon>
        <taxon>Botrytis</taxon>
    </lineage>
</organism>
<accession>G2XXA1</accession>
<name>G2XXA1_BOTF4</name>
<protein>
    <submittedName>
        <fullName evidence="1">Uncharacterized protein</fullName>
    </submittedName>
</protein>
<reference evidence="2" key="1">
    <citation type="journal article" date="2011" name="PLoS Genet.">
        <title>Genomic analysis of the necrotrophic fungal pathogens Sclerotinia sclerotiorum and Botrytis cinerea.</title>
        <authorList>
            <person name="Amselem J."/>
            <person name="Cuomo C.A."/>
            <person name="van Kan J.A."/>
            <person name="Viaud M."/>
            <person name="Benito E.P."/>
            <person name="Couloux A."/>
            <person name="Coutinho P.M."/>
            <person name="de Vries R.P."/>
            <person name="Dyer P.S."/>
            <person name="Fillinger S."/>
            <person name="Fournier E."/>
            <person name="Gout L."/>
            <person name="Hahn M."/>
            <person name="Kohn L."/>
            <person name="Lapalu N."/>
            <person name="Plummer K.M."/>
            <person name="Pradier J.M."/>
            <person name="Quevillon E."/>
            <person name="Sharon A."/>
            <person name="Simon A."/>
            <person name="ten Have A."/>
            <person name="Tudzynski B."/>
            <person name="Tudzynski P."/>
            <person name="Wincker P."/>
            <person name="Andrew M."/>
            <person name="Anthouard V."/>
            <person name="Beever R.E."/>
            <person name="Beffa R."/>
            <person name="Benoit I."/>
            <person name="Bouzid O."/>
            <person name="Brault B."/>
            <person name="Chen Z."/>
            <person name="Choquer M."/>
            <person name="Collemare J."/>
            <person name="Cotton P."/>
            <person name="Danchin E.G."/>
            <person name="Da Silva C."/>
            <person name="Gautier A."/>
            <person name="Giraud C."/>
            <person name="Giraud T."/>
            <person name="Gonzalez C."/>
            <person name="Grossetete S."/>
            <person name="Guldener U."/>
            <person name="Henrissat B."/>
            <person name="Howlett B.J."/>
            <person name="Kodira C."/>
            <person name="Kretschmer M."/>
            <person name="Lappartient A."/>
            <person name="Leroch M."/>
            <person name="Levis C."/>
            <person name="Mauceli E."/>
            <person name="Neuveglise C."/>
            <person name="Oeser B."/>
            <person name="Pearson M."/>
            <person name="Poulain J."/>
            <person name="Poussereau N."/>
            <person name="Quesneville H."/>
            <person name="Rascle C."/>
            <person name="Schumacher J."/>
            <person name="Segurens B."/>
            <person name="Sexton A."/>
            <person name="Silva E."/>
            <person name="Sirven C."/>
            <person name="Soanes D.M."/>
            <person name="Talbot N.J."/>
            <person name="Templeton M."/>
            <person name="Yandava C."/>
            <person name="Yarden O."/>
            <person name="Zeng Q."/>
            <person name="Rollins J.A."/>
            <person name="Lebrun M.H."/>
            <person name="Dickman M."/>
        </authorList>
    </citation>
    <scope>NUCLEOTIDE SEQUENCE [LARGE SCALE GENOMIC DNA]</scope>
    <source>
        <strain evidence="2">T4</strain>
    </source>
</reference>
<dbReference type="AlphaFoldDB" id="G2XXA1"/>
<gene>
    <name evidence="1" type="ORF">BofuT4_P008960.1</name>
</gene>
<sequence length="58" mass="6708">MNPITGMRSALDDTPLACHHDDLHIHLHISSAVFRSWHFARRKLFVIRVDFDCSFCGL</sequence>
<dbReference type="Proteomes" id="UP000008177">
    <property type="component" value="Unplaced contigs"/>
</dbReference>
<dbReference type="InParanoid" id="G2XXA1"/>
<dbReference type="HOGENOM" id="CLU_2978843_0_0_1"/>
<evidence type="ECO:0000313" key="1">
    <source>
        <dbReference type="EMBL" id="CCD45179.1"/>
    </source>
</evidence>